<feature type="transmembrane region" description="Helical" evidence="1">
    <location>
        <begin position="46"/>
        <end position="66"/>
    </location>
</feature>
<name>A0A2W5MN90_ANCNO</name>
<keyword evidence="1" id="KW-0472">Membrane</keyword>
<feature type="transmembrane region" description="Helical" evidence="1">
    <location>
        <begin position="78"/>
        <end position="96"/>
    </location>
</feature>
<keyword evidence="1" id="KW-0812">Transmembrane</keyword>
<dbReference type="EMBL" id="QFPN01000005">
    <property type="protein sequence ID" value="PZQ14960.1"/>
    <property type="molecule type" value="Genomic_DNA"/>
</dbReference>
<proteinExistence type="predicted"/>
<reference evidence="2 3" key="1">
    <citation type="submission" date="2017-08" db="EMBL/GenBank/DDBJ databases">
        <title>Infants hospitalized years apart are colonized by the same room-sourced microbial strains.</title>
        <authorList>
            <person name="Brooks B."/>
            <person name="Olm M.R."/>
            <person name="Firek B.A."/>
            <person name="Baker R."/>
            <person name="Thomas B.C."/>
            <person name="Morowitz M.J."/>
            <person name="Banfield J.F."/>
        </authorList>
    </citation>
    <scope>NUCLEOTIDE SEQUENCE [LARGE SCALE GENOMIC DNA]</scope>
    <source>
        <strain evidence="2">S2_005_003_R2_43</strain>
    </source>
</reference>
<keyword evidence="1" id="KW-1133">Transmembrane helix</keyword>
<comment type="caution">
    <text evidence="2">The sequence shown here is derived from an EMBL/GenBank/DDBJ whole genome shotgun (WGS) entry which is preliminary data.</text>
</comment>
<organism evidence="2 3">
    <name type="scientific">Ancylobacter novellus</name>
    <name type="common">Thiobacillus novellus</name>
    <dbReference type="NCBI Taxonomy" id="921"/>
    <lineage>
        <taxon>Bacteria</taxon>
        <taxon>Pseudomonadati</taxon>
        <taxon>Pseudomonadota</taxon>
        <taxon>Alphaproteobacteria</taxon>
        <taxon>Hyphomicrobiales</taxon>
        <taxon>Xanthobacteraceae</taxon>
        <taxon>Ancylobacter</taxon>
    </lineage>
</organism>
<dbReference type="Proteomes" id="UP000249577">
    <property type="component" value="Unassembled WGS sequence"/>
</dbReference>
<evidence type="ECO:0000256" key="1">
    <source>
        <dbReference type="SAM" id="Phobius"/>
    </source>
</evidence>
<dbReference type="AlphaFoldDB" id="A0A2W5MN90"/>
<gene>
    <name evidence="2" type="ORF">DI565_10990</name>
</gene>
<sequence length="119" mass="12091">MNDQTSERPSGARAGFLGGLLAFLSFVALSVIGVGHARTIEGAANAQFWIVVALVAAALAFVTAALARTTAGSTVGEAARKAAVALAAVWLLVFLWETVAVGTGAFSGPFELGWAAWKG</sequence>
<evidence type="ECO:0000313" key="2">
    <source>
        <dbReference type="EMBL" id="PZQ14960.1"/>
    </source>
</evidence>
<accession>A0A2W5MN90</accession>
<feature type="transmembrane region" description="Helical" evidence="1">
    <location>
        <begin position="12"/>
        <end position="34"/>
    </location>
</feature>
<protein>
    <submittedName>
        <fullName evidence="2">Uncharacterized protein</fullName>
    </submittedName>
</protein>
<evidence type="ECO:0000313" key="3">
    <source>
        <dbReference type="Proteomes" id="UP000249577"/>
    </source>
</evidence>